<dbReference type="EMBL" id="BGPR01077496">
    <property type="protein sequence ID" value="GBL65915.1"/>
    <property type="molecule type" value="Genomic_DNA"/>
</dbReference>
<name>A0A4Y1ZU40_ARAVE</name>
<dbReference type="AlphaFoldDB" id="A0A4Y1ZU40"/>
<dbReference type="Proteomes" id="UP000499080">
    <property type="component" value="Unassembled WGS sequence"/>
</dbReference>
<feature type="non-terminal residue" evidence="2">
    <location>
        <position position="1"/>
    </location>
</feature>
<keyword evidence="3" id="KW-1185">Reference proteome</keyword>
<evidence type="ECO:0000256" key="1">
    <source>
        <dbReference type="SAM" id="MobiDB-lite"/>
    </source>
</evidence>
<accession>A0A4Y1ZU40</accession>
<sequence>LEFTMELEIEELPSESGSTASMIEDDGKEQKQVMKSVHCWEYVEGQMHFSVK</sequence>
<proteinExistence type="predicted"/>
<evidence type="ECO:0000313" key="3">
    <source>
        <dbReference type="Proteomes" id="UP000499080"/>
    </source>
</evidence>
<protein>
    <submittedName>
        <fullName evidence="2">Uncharacterized protein</fullName>
    </submittedName>
</protein>
<feature type="region of interest" description="Disordered" evidence="1">
    <location>
        <begin position="9"/>
        <end position="28"/>
    </location>
</feature>
<evidence type="ECO:0000313" key="2">
    <source>
        <dbReference type="EMBL" id="GBL65915.1"/>
    </source>
</evidence>
<organism evidence="2 3">
    <name type="scientific">Araneus ventricosus</name>
    <name type="common">Orbweaver spider</name>
    <name type="synonym">Epeira ventricosa</name>
    <dbReference type="NCBI Taxonomy" id="182803"/>
    <lineage>
        <taxon>Eukaryota</taxon>
        <taxon>Metazoa</taxon>
        <taxon>Ecdysozoa</taxon>
        <taxon>Arthropoda</taxon>
        <taxon>Chelicerata</taxon>
        <taxon>Arachnida</taxon>
        <taxon>Araneae</taxon>
        <taxon>Araneomorphae</taxon>
        <taxon>Entelegynae</taxon>
        <taxon>Araneoidea</taxon>
        <taxon>Araneidae</taxon>
        <taxon>Araneus</taxon>
    </lineage>
</organism>
<gene>
    <name evidence="2" type="ORF">AVEN_247006_1</name>
</gene>
<comment type="caution">
    <text evidence="2">The sequence shown here is derived from an EMBL/GenBank/DDBJ whole genome shotgun (WGS) entry which is preliminary data.</text>
</comment>
<reference evidence="2 3" key="1">
    <citation type="journal article" date="2019" name="Sci. Rep.">
        <title>Orb-weaving spider Araneus ventricosus genome elucidates the spidroin gene catalogue.</title>
        <authorList>
            <person name="Kono N."/>
            <person name="Nakamura H."/>
            <person name="Ohtoshi R."/>
            <person name="Moran D.A.P."/>
            <person name="Shinohara A."/>
            <person name="Yoshida Y."/>
            <person name="Fujiwara M."/>
            <person name="Mori M."/>
            <person name="Tomita M."/>
            <person name="Arakawa K."/>
        </authorList>
    </citation>
    <scope>NUCLEOTIDE SEQUENCE [LARGE SCALE GENOMIC DNA]</scope>
</reference>